<keyword evidence="3" id="KW-0238">DNA-binding</keyword>
<dbReference type="CDD" id="cd08432">
    <property type="entry name" value="PBP2_GcdR_TrpI_HvrB_AmpR_like"/>
    <property type="match status" value="1"/>
</dbReference>
<dbReference type="FunFam" id="1.10.10.10:FF:000001">
    <property type="entry name" value="LysR family transcriptional regulator"/>
    <property type="match status" value="1"/>
</dbReference>
<dbReference type="SUPFAM" id="SSF53850">
    <property type="entry name" value="Periplasmic binding protein-like II"/>
    <property type="match status" value="1"/>
</dbReference>
<keyword evidence="2" id="KW-0805">Transcription regulation</keyword>
<dbReference type="Proteomes" id="UP000384354">
    <property type="component" value="Unassembled WGS sequence"/>
</dbReference>
<evidence type="ECO:0000256" key="1">
    <source>
        <dbReference type="ARBA" id="ARBA00009437"/>
    </source>
</evidence>
<evidence type="ECO:0000313" key="6">
    <source>
        <dbReference type="EMBL" id="VVD71214.1"/>
    </source>
</evidence>
<proteinExistence type="inferred from homology"/>
<comment type="similarity">
    <text evidence="1">Belongs to the LysR transcriptional regulatory family.</text>
</comment>
<evidence type="ECO:0000313" key="7">
    <source>
        <dbReference type="Proteomes" id="UP000384354"/>
    </source>
</evidence>
<keyword evidence="4" id="KW-0804">Transcription</keyword>
<evidence type="ECO:0000256" key="4">
    <source>
        <dbReference type="ARBA" id="ARBA00023163"/>
    </source>
</evidence>
<dbReference type="PRINTS" id="PR00039">
    <property type="entry name" value="HTHLYSR"/>
</dbReference>
<dbReference type="RefSeq" id="WP_150562327.1">
    <property type="nucleotide sequence ID" value="NZ_CABPSL010000001.1"/>
</dbReference>
<dbReference type="InterPro" id="IPR005119">
    <property type="entry name" value="LysR_subst-bd"/>
</dbReference>
<dbReference type="InterPro" id="IPR036390">
    <property type="entry name" value="WH_DNA-bd_sf"/>
</dbReference>
<dbReference type="Gene3D" id="3.40.190.10">
    <property type="entry name" value="Periplasmic binding protein-like II"/>
    <property type="match status" value="2"/>
</dbReference>
<dbReference type="PROSITE" id="PS50931">
    <property type="entry name" value="HTH_LYSR"/>
    <property type="match status" value="1"/>
</dbReference>
<dbReference type="Gene3D" id="1.10.10.10">
    <property type="entry name" value="Winged helix-like DNA-binding domain superfamily/Winged helix DNA-binding domain"/>
    <property type="match status" value="1"/>
</dbReference>
<dbReference type="OrthoDB" id="8688993at2"/>
<evidence type="ECO:0000259" key="5">
    <source>
        <dbReference type="PROSITE" id="PS50931"/>
    </source>
</evidence>
<evidence type="ECO:0000256" key="3">
    <source>
        <dbReference type="ARBA" id="ARBA00023125"/>
    </source>
</evidence>
<dbReference type="PANTHER" id="PTHR30537">
    <property type="entry name" value="HTH-TYPE TRANSCRIPTIONAL REGULATOR"/>
    <property type="match status" value="1"/>
</dbReference>
<dbReference type="GO" id="GO:0006351">
    <property type="term" value="P:DNA-templated transcription"/>
    <property type="evidence" value="ECO:0007669"/>
    <property type="project" value="TreeGrafter"/>
</dbReference>
<dbReference type="Pfam" id="PF03466">
    <property type="entry name" value="LysR_substrate"/>
    <property type="match status" value="1"/>
</dbReference>
<dbReference type="PANTHER" id="PTHR30537:SF26">
    <property type="entry name" value="GLYCINE CLEAVAGE SYSTEM TRANSCRIPTIONAL ACTIVATOR"/>
    <property type="match status" value="1"/>
</dbReference>
<reference evidence="6 7" key="1">
    <citation type="submission" date="2019-08" db="EMBL/GenBank/DDBJ databases">
        <authorList>
            <person name="Peeters C."/>
        </authorList>
    </citation>
    <scope>NUCLEOTIDE SEQUENCE [LARGE SCALE GENOMIC DNA]</scope>
    <source>
        <strain evidence="6 7">LMG 31106</strain>
    </source>
</reference>
<dbReference type="EMBL" id="CABPSL010000001">
    <property type="protein sequence ID" value="VVD71214.1"/>
    <property type="molecule type" value="Genomic_DNA"/>
</dbReference>
<protein>
    <submittedName>
        <fullName evidence="6">LysR family transcriptional regulator</fullName>
    </submittedName>
</protein>
<organism evidence="6 7">
    <name type="scientific">Pandoraea cepalis</name>
    <dbReference type="NCBI Taxonomy" id="2508294"/>
    <lineage>
        <taxon>Bacteria</taxon>
        <taxon>Pseudomonadati</taxon>
        <taxon>Pseudomonadota</taxon>
        <taxon>Betaproteobacteria</taxon>
        <taxon>Burkholderiales</taxon>
        <taxon>Burkholderiaceae</taxon>
        <taxon>Pandoraea</taxon>
    </lineage>
</organism>
<dbReference type="InterPro" id="IPR036388">
    <property type="entry name" value="WH-like_DNA-bd_sf"/>
</dbReference>
<accession>A0A5E4S9G8</accession>
<dbReference type="InterPro" id="IPR058163">
    <property type="entry name" value="LysR-type_TF_proteobact-type"/>
</dbReference>
<dbReference type="Pfam" id="PF00126">
    <property type="entry name" value="HTH_1"/>
    <property type="match status" value="1"/>
</dbReference>
<evidence type="ECO:0000256" key="2">
    <source>
        <dbReference type="ARBA" id="ARBA00023015"/>
    </source>
</evidence>
<dbReference type="AlphaFoldDB" id="A0A5E4S9G8"/>
<dbReference type="GO" id="GO:0003700">
    <property type="term" value="F:DNA-binding transcription factor activity"/>
    <property type="evidence" value="ECO:0007669"/>
    <property type="project" value="InterPro"/>
</dbReference>
<gene>
    <name evidence="6" type="ORF">PCE31106_00608</name>
</gene>
<dbReference type="SUPFAM" id="SSF46785">
    <property type="entry name" value="Winged helix' DNA-binding domain"/>
    <property type="match status" value="1"/>
</dbReference>
<dbReference type="InterPro" id="IPR000847">
    <property type="entry name" value="LysR_HTH_N"/>
</dbReference>
<feature type="domain" description="HTH lysR-type" evidence="5">
    <location>
        <begin position="7"/>
        <end position="64"/>
    </location>
</feature>
<sequence>MGLTPLPPLACLQAFEVSARYLSFTRAGNELHLSPSAVSRQISQLEAFLGRRLFVREHNALRLTPAGETYAVDVRRMLELCVSSTSSLMARVVKSRLTVSCTAGLSAFWLAPRVGDFLEHNPDVDLRIIVRDHFGVVSPAEYDVGIFYLRNAEVPGTHVQKLFEERVFAVCAPGYLAGRLVEPLELLPHTLLVLEDAERSWMSWHSWFEKNGVPRISSASTIIVNSYPLLVELAVYGKGIALGWERVIDPLLDSGALVTASTGSATMGGAYFLTWPSERAESSAARRFRAWVVEQMR</sequence>
<name>A0A5E4S9G8_9BURK</name>
<dbReference type="GO" id="GO:0043565">
    <property type="term" value="F:sequence-specific DNA binding"/>
    <property type="evidence" value="ECO:0007669"/>
    <property type="project" value="TreeGrafter"/>
</dbReference>